<proteinExistence type="predicted"/>
<feature type="compositionally biased region" description="Basic and acidic residues" evidence="1">
    <location>
        <begin position="24"/>
        <end position="40"/>
    </location>
</feature>
<dbReference type="Proteomes" id="UP000287651">
    <property type="component" value="Unassembled WGS sequence"/>
</dbReference>
<evidence type="ECO:0000256" key="1">
    <source>
        <dbReference type="SAM" id="MobiDB-lite"/>
    </source>
</evidence>
<dbReference type="AlphaFoldDB" id="A0A426ZA11"/>
<evidence type="ECO:0000313" key="2">
    <source>
        <dbReference type="EMBL" id="RRT60840.1"/>
    </source>
</evidence>
<reference evidence="2 3" key="1">
    <citation type="journal article" date="2014" name="Agronomy (Basel)">
        <title>A Draft Genome Sequence for Ensete ventricosum, the Drought-Tolerant Tree Against Hunger.</title>
        <authorList>
            <person name="Harrison J."/>
            <person name="Moore K.A."/>
            <person name="Paszkiewicz K."/>
            <person name="Jones T."/>
            <person name="Grant M."/>
            <person name="Ambacheew D."/>
            <person name="Muzemil S."/>
            <person name="Studholme D.J."/>
        </authorList>
    </citation>
    <scope>NUCLEOTIDE SEQUENCE [LARGE SCALE GENOMIC DNA]</scope>
</reference>
<sequence length="221" mass="25191">MEQKTDLDANNTRRTRTNQRKNYARIEEDERGFLVTDEKPSPPLPIYGGPPVGGRSHETATSDSPGNVSVSVSRRNPLLRRYAIPQVTADSRREGQRHVVGRAFAQAEAGGRRHVSIRSVVRHETVFPRGAYAIKPRIRRRGHSMDTVVFSESVRMVLAHVFYLRGSNPTLPSGLWAHSYMLFNLRMMFLGIVRRQMLFSSHYCMLVGAQKHREMAKNLIH</sequence>
<protein>
    <submittedName>
        <fullName evidence="2">Uncharacterized protein</fullName>
    </submittedName>
</protein>
<accession>A0A426ZA11</accession>
<feature type="compositionally biased region" description="Basic residues" evidence="1">
    <location>
        <begin position="13"/>
        <end position="23"/>
    </location>
</feature>
<dbReference type="EMBL" id="AMZH03007626">
    <property type="protein sequence ID" value="RRT60840.1"/>
    <property type="molecule type" value="Genomic_DNA"/>
</dbReference>
<feature type="compositionally biased region" description="Polar residues" evidence="1">
    <location>
        <begin position="61"/>
        <end position="71"/>
    </location>
</feature>
<gene>
    <name evidence="2" type="ORF">B296_00022857</name>
</gene>
<feature type="region of interest" description="Disordered" evidence="1">
    <location>
        <begin position="1"/>
        <end position="71"/>
    </location>
</feature>
<organism evidence="2 3">
    <name type="scientific">Ensete ventricosum</name>
    <name type="common">Abyssinian banana</name>
    <name type="synonym">Musa ensete</name>
    <dbReference type="NCBI Taxonomy" id="4639"/>
    <lineage>
        <taxon>Eukaryota</taxon>
        <taxon>Viridiplantae</taxon>
        <taxon>Streptophyta</taxon>
        <taxon>Embryophyta</taxon>
        <taxon>Tracheophyta</taxon>
        <taxon>Spermatophyta</taxon>
        <taxon>Magnoliopsida</taxon>
        <taxon>Liliopsida</taxon>
        <taxon>Zingiberales</taxon>
        <taxon>Musaceae</taxon>
        <taxon>Ensete</taxon>
    </lineage>
</organism>
<name>A0A426ZA11_ENSVE</name>
<comment type="caution">
    <text evidence="2">The sequence shown here is derived from an EMBL/GenBank/DDBJ whole genome shotgun (WGS) entry which is preliminary data.</text>
</comment>
<evidence type="ECO:0000313" key="3">
    <source>
        <dbReference type="Proteomes" id="UP000287651"/>
    </source>
</evidence>